<feature type="transmembrane region" description="Helical" evidence="1">
    <location>
        <begin position="214"/>
        <end position="234"/>
    </location>
</feature>
<evidence type="ECO:0000313" key="4">
    <source>
        <dbReference type="Proteomes" id="UP000629365"/>
    </source>
</evidence>
<feature type="transmembrane region" description="Helical" evidence="1">
    <location>
        <begin position="99"/>
        <end position="117"/>
    </location>
</feature>
<comment type="caution">
    <text evidence="3">The sequence shown here is derived from an EMBL/GenBank/DDBJ whole genome shotgun (WGS) entry which is preliminary data.</text>
</comment>
<dbReference type="Pfam" id="PF02517">
    <property type="entry name" value="Rce1-like"/>
    <property type="match status" value="1"/>
</dbReference>
<organism evidence="3 4">
    <name type="scientific">Microbacterium murale</name>
    <dbReference type="NCBI Taxonomy" id="1081040"/>
    <lineage>
        <taxon>Bacteria</taxon>
        <taxon>Bacillati</taxon>
        <taxon>Actinomycetota</taxon>
        <taxon>Actinomycetes</taxon>
        <taxon>Micrococcales</taxon>
        <taxon>Microbacteriaceae</taxon>
        <taxon>Microbacterium</taxon>
    </lineage>
</organism>
<dbReference type="EMBL" id="BMCM01000005">
    <property type="protein sequence ID" value="GGD86064.1"/>
    <property type="molecule type" value="Genomic_DNA"/>
</dbReference>
<keyword evidence="1" id="KW-0812">Transmembrane</keyword>
<feature type="transmembrane region" description="Helical" evidence="1">
    <location>
        <begin position="22"/>
        <end position="48"/>
    </location>
</feature>
<proteinExistence type="predicted"/>
<accession>A0ABQ1RY80</accession>
<evidence type="ECO:0000313" key="3">
    <source>
        <dbReference type="EMBL" id="GGD86064.1"/>
    </source>
</evidence>
<keyword evidence="4" id="KW-1185">Reference proteome</keyword>
<feature type="transmembrane region" description="Helical" evidence="1">
    <location>
        <begin position="163"/>
        <end position="181"/>
    </location>
</feature>
<protein>
    <recommendedName>
        <fullName evidence="2">CAAX prenyl protease 2/Lysostaphin resistance protein A-like domain-containing protein</fullName>
    </recommendedName>
</protein>
<reference evidence="4" key="1">
    <citation type="journal article" date="2019" name="Int. J. Syst. Evol. Microbiol.">
        <title>The Global Catalogue of Microorganisms (GCM) 10K type strain sequencing project: providing services to taxonomists for standard genome sequencing and annotation.</title>
        <authorList>
            <consortium name="The Broad Institute Genomics Platform"/>
            <consortium name="The Broad Institute Genome Sequencing Center for Infectious Disease"/>
            <person name="Wu L."/>
            <person name="Ma J."/>
        </authorList>
    </citation>
    <scope>NUCLEOTIDE SEQUENCE [LARGE SCALE GENOMIC DNA]</scope>
    <source>
        <strain evidence="4">CCM 7640</strain>
    </source>
</reference>
<keyword evidence="1" id="KW-0472">Membrane</keyword>
<evidence type="ECO:0000259" key="2">
    <source>
        <dbReference type="Pfam" id="PF02517"/>
    </source>
</evidence>
<sequence length="368" mass="39538">MVEVERGSGWTRYWNHGNWWKALILVAVYWGVYQLVSLGTSTLFGPFIDADNVLSSPLSILLAVALPILIMGGLLLLLAFSLGWSRELFARQPLRGRPWMWIAVVLVIIPIILRLIATNWSAYSVATVFSLLFLGLCVGFAEEVLTRGFVVNMLRKGGAGEKVVFLLSSVYFAALHSGNIVSGQAPLSVLLIVIYTFGFGAMMYLSLRATGSIVWVILLHAATDPITILATGGIDAHSATTAGSDGLIGIAGIFNFVYIALGLLAIILVKNRHEGSTPVPHDAGQKSRSRYWSMAVSAASGSMTSSSRSGARPVKARMRSVSTAGSRFAGICPWLIACRIRRSTIARPSRSPTATCWRSAGSCIASTT</sequence>
<name>A0ABQ1RY80_9MICO</name>
<feature type="domain" description="CAAX prenyl protease 2/Lysostaphin resistance protein A-like" evidence="2">
    <location>
        <begin position="127"/>
        <end position="224"/>
    </location>
</feature>
<feature type="transmembrane region" description="Helical" evidence="1">
    <location>
        <begin position="246"/>
        <end position="269"/>
    </location>
</feature>
<feature type="transmembrane region" description="Helical" evidence="1">
    <location>
        <begin position="60"/>
        <end position="79"/>
    </location>
</feature>
<feature type="transmembrane region" description="Helical" evidence="1">
    <location>
        <begin position="187"/>
        <end position="207"/>
    </location>
</feature>
<dbReference type="InterPro" id="IPR003675">
    <property type="entry name" value="Rce1/LyrA-like_dom"/>
</dbReference>
<keyword evidence="1" id="KW-1133">Transmembrane helix</keyword>
<evidence type="ECO:0000256" key="1">
    <source>
        <dbReference type="SAM" id="Phobius"/>
    </source>
</evidence>
<dbReference type="Proteomes" id="UP000629365">
    <property type="component" value="Unassembled WGS sequence"/>
</dbReference>
<feature type="transmembrane region" description="Helical" evidence="1">
    <location>
        <begin position="123"/>
        <end position="142"/>
    </location>
</feature>
<gene>
    <name evidence="3" type="ORF">GCM10007269_31260</name>
</gene>